<dbReference type="Pfam" id="PF02469">
    <property type="entry name" value="Fasciclin"/>
    <property type="match status" value="1"/>
</dbReference>
<feature type="region of interest" description="Disordered" evidence="8">
    <location>
        <begin position="168"/>
        <end position="194"/>
    </location>
</feature>
<evidence type="ECO:0000313" key="12">
    <source>
        <dbReference type="Proteomes" id="UP001497516"/>
    </source>
</evidence>
<feature type="chain" id="PRO_5043640287" description="FAS1 domain-containing protein" evidence="9">
    <location>
        <begin position="19"/>
        <end position="213"/>
    </location>
</feature>
<dbReference type="GO" id="GO:0009834">
    <property type="term" value="P:plant-type secondary cell wall biogenesis"/>
    <property type="evidence" value="ECO:0007669"/>
    <property type="project" value="TreeGrafter"/>
</dbReference>
<proteinExistence type="inferred from homology"/>
<gene>
    <name evidence="11" type="ORF">LTRI10_LOCUS4600</name>
</gene>
<evidence type="ECO:0000256" key="4">
    <source>
        <dbReference type="ARBA" id="ARBA00022622"/>
    </source>
</evidence>
<dbReference type="PROSITE" id="PS50213">
    <property type="entry name" value="FAS1"/>
    <property type="match status" value="1"/>
</dbReference>
<dbReference type="Proteomes" id="UP001497516">
    <property type="component" value="Chromosome 1"/>
</dbReference>
<dbReference type="Gene3D" id="2.30.180.10">
    <property type="entry name" value="FAS1 domain"/>
    <property type="match status" value="1"/>
</dbReference>
<dbReference type="SMART" id="SM00554">
    <property type="entry name" value="FAS1"/>
    <property type="match status" value="1"/>
</dbReference>
<feature type="signal peptide" evidence="9">
    <location>
        <begin position="1"/>
        <end position="18"/>
    </location>
</feature>
<dbReference type="GO" id="GO:0005886">
    <property type="term" value="C:plasma membrane"/>
    <property type="evidence" value="ECO:0007669"/>
    <property type="project" value="UniProtKB-SubCell"/>
</dbReference>
<keyword evidence="5 9" id="KW-0732">Signal</keyword>
<evidence type="ECO:0000259" key="10">
    <source>
        <dbReference type="PROSITE" id="PS50213"/>
    </source>
</evidence>
<sequence length="213" mass="21738">MAAYSFFLLLLIAPGILAAPTSALNVTELLENAGCSTVASLLQSTGVLETFLSSAHKGLTVFAPNDEAFKAPEVVWLLGKLSSAEKVSLLLYHAVPSYKPYRSLKVSKGPIPTLASNGTRKFELTTTATGDEVTIQTGAVASRITSTILDASPLVIFSVDAVLVPKEYSGPTGPAPQSPSPGPAGDSQAGGSSGRGSGIMLAAVLAVMASVFG</sequence>
<dbReference type="InterPro" id="IPR045003">
    <property type="entry name" value="FLA_A"/>
</dbReference>
<protein>
    <recommendedName>
        <fullName evidence="10">FAS1 domain-containing protein</fullName>
    </recommendedName>
</protein>
<evidence type="ECO:0000256" key="6">
    <source>
        <dbReference type="ARBA" id="ARBA00023136"/>
    </source>
</evidence>
<dbReference type="FunFam" id="2.30.180.10:FF:000008">
    <property type="entry name" value="Fasciclin-like arabinogalactan protein 10"/>
    <property type="match status" value="1"/>
</dbReference>
<feature type="compositionally biased region" description="Pro residues" evidence="8">
    <location>
        <begin position="173"/>
        <end position="182"/>
    </location>
</feature>
<comment type="similarity">
    <text evidence="2">Belongs to the fasciclin-like AGP family.</text>
</comment>
<keyword evidence="4" id="KW-0449">Lipoprotein</keyword>
<dbReference type="SUPFAM" id="SSF82153">
    <property type="entry name" value="FAS1 domain"/>
    <property type="match status" value="1"/>
</dbReference>
<organism evidence="11 12">
    <name type="scientific">Linum trigynum</name>
    <dbReference type="NCBI Taxonomy" id="586398"/>
    <lineage>
        <taxon>Eukaryota</taxon>
        <taxon>Viridiplantae</taxon>
        <taxon>Streptophyta</taxon>
        <taxon>Embryophyta</taxon>
        <taxon>Tracheophyta</taxon>
        <taxon>Spermatophyta</taxon>
        <taxon>Magnoliopsida</taxon>
        <taxon>eudicotyledons</taxon>
        <taxon>Gunneridae</taxon>
        <taxon>Pentapetalae</taxon>
        <taxon>rosids</taxon>
        <taxon>fabids</taxon>
        <taxon>Malpighiales</taxon>
        <taxon>Linaceae</taxon>
        <taxon>Linum</taxon>
    </lineage>
</organism>
<reference evidence="11 12" key="1">
    <citation type="submission" date="2024-04" db="EMBL/GenBank/DDBJ databases">
        <authorList>
            <person name="Fracassetti M."/>
        </authorList>
    </citation>
    <scope>NUCLEOTIDE SEQUENCE [LARGE SCALE GENOMIC DNA]</scope>
</reference>
<evidence type="ECO:0000256" key="3">
    <source>
        <dbReference type="ARBA" id="ARBA00022475"/>
    </source>
</evidence>
<comment type="subcellular location">
    <subcellularLocation>
        <location evidence="1">Cell membrane</location>
        <topology evidence="1">Lipid-anchor</topology>
        <topology evidence="1">GPI-anchor</topology>
    </subcellularLocation>
</comment>
<dbReference type="InterPro" id="IPR000782">
    <property type="entry name" value="FAS1_domain"/>
</dbReference>
<accession>A0AAV2CK44</accession>
<dbReference type="PANTHER" id="PTHR32077">
    <property type="entry name" value="FASCICLIN-LIKE ARABINOGALACTAN PROTEIN"/>
    <property type="match status" value="1"/>
</dbReference>
<evidence type="ECO:0000256" key="5">
    <source>
        <dbReference type="ARBA" id="ARBA00022729"/>
    </source>
</evidence>
<keyword evidence="6" id="KW-0472">Membrane</keyword>
<name>A0AAV2CK44_9ROSI</name>
<evidence type="ECO:0000256" key="9">
    <source>
        <dbReference type="SAM" id="SignalP"/>
    </source>
</evidence>
<evidence type="ECO:0000256" key="7">
    <source>
        <dbReference type="ARBA" id="ARBA00024686"/>
    </source>
</evidence>
<dbReference type="GO" id="GO:0098552">
    <property type="term" value="C:side of membrane"/>
    <property type="evidence" value="ECO:0007669"/>
    <property type="project" value="UniProtKB-KW"/>
</dbReference>
<dbReference type="PANTHER" id="PTHR32077:SF86">
    <property type="entry name" value="FAS1 DOMAIN-CONTAINING PROTEIN SELMODRAFT_448915"/>
    <property type="match status" value="1"/>
</dbReference>
<keyword evidence="4" id="KW-0325">Glycoprotein</keyword>
<keyword evidence="3" id="KW-1003">Cell membrane</keyword>
<dbReference type="AlphaFoldDB" id="A0AAV2CK44"/>
<evidence type="ECO:0000256" key="8">
    <source>
        <dbReference type="SAM" id="MobiDB-lite"/>
    </source>
</evidence>
<comment type="function">
    <text evidence="7">May be a cell surface adhesion protein.</text>
</comment>
<evidence type="ECO:0000313" key="11">
    <source>
        <dbReference type="EMBL" id="CAL1356935.1"/>
    </source>
</evidence>
<keyword evidence="12" id="KW-1185">Reference proteome</keyword>
<evidence type="ECO:0000256" key="2">
    <source>
        <dbReference type="ARBA" id="ARBA00007843"/>
    </source>
</evidence>
<dbReference type="EMBL" id="OZ034813">
    <property type="protein sequence ID" value="CAL1356935.1"/>
    <property type="molecule type" value="Genomic_DNA"/>
</dbReference>
<keyword evidence="4" id="KW-0336">GPI-anchor</keyword>
<feature type="domain" description="FAS1" evidence="10">
    <location>
        <begin position="22"/>
        <end position="163"/>
    </location>
</feature>
<evidence type="ECO:0000256" key="1">
    <source>
        <dbReference type="ARBA" id="ARBA00004609"/>
    </source>
</evidence>
<dbReference type="InterPro" id="IPR036378">
    <property type="entry name" value="FAS1_dom_sf"/>
</dbReference>